<dbReference type="EMBL" id="CAVMJV010000014">
    <property type="protein sequence ID" value="CAK5050229.1"/>
    <property type="molecule type" value="Genomic_DNA"/>
</dbReference>
<evidence type="ECO:0000313" key="2">
    <source>
        <dbReference type="Proteomes" id="UP001497535"/>
    </source>
</evidence>
<organism evidence="1 2">
    <name type="scientific">Meloidogyne enterolobii</name>
    <name type="common">Root-knot nematode worm</name>
    <name type="synonym">Meloidogyne mayaguensis</name>
    <dbReference type="NCBI Taxonomy" id="390850"/>
    <lineage>
        <taxon>Eukaryota</taxon>
        <taxon>Metazoa</taxon>
        <taxon>Ecdysozoa</taxon>
        <taxon>Nematoda</taxon>
        <taxon>Chromadorea</taxon>
        <taxon>Rhabditida</taxon>
        <taxon>Tylenchina</taxon>
        <taxon>Tylenchomorpha</taxon>
        <taxon>Tylenchoidea</taxon>
        <taxon>Meloidogynidae</taxon>
        <taxon>Meloidogyninae</taxon>
        <taxon>Meloidogyne</taxon>
    </lineage>
</organism>
<comment type="caution">
    <text evidence="1">The sequence shown here is derived from an EMBL/GenBank/DDBJ whole genome shotgun (WGS) entry which is preliminary data.</text>
</comment>
<evidence type="ECO:0000313" key="1">
    <source>
        <dbReference type="EMBL" id="CAK5050229.1"/>
    </source>
</evidence>
<reference evidence="1" key="1">
    <citation type="submission" date="2023-11" db="EMBL/GenBank/DDBJ databases">
        <authorList>
            <person name="Poullet M."/>
        </authorList>
    </citation>
    <scope>NUCLEOTIDE SEQUENCE</scope>
    <source>
        <strain evidence="1">E1834</strain>
    </source>
</reference>
<sequence length="165" mass="19159">MAGIAAGRLLYERRDWLRNPLPDFIAKPSVNADGIGVNVFNWECAIPGPEGTIWEGGLFKLRMIFKDDFPLIPPKCRFEPTIFHPNVFPNHIACLNLLYNDWRPTVTIKQVLLAIQDLLVNPNLEEPVQAEAYLICTQNRQEYERRVREQAQRFSWEVVEMEMFG</sequence>
<dbReference type="Proteomes" id="UP001497535">
    <property type="component" value="Unassembled WGS sequence"/>
</dbReference>
<accession>A0ACB0YKM0</accession>
<keyword evidence="2" id="KW-1185">Reference proteome</keyword>
<proteinExistence type="predicted"/>
<name>A0ACB0YKM0_MELEN</name>
<protein>
    <submittedName>
        <fullName evidence="1">Uncharacterized protein</fullName>
    </submittedName>
</protein>
<gene>
    <name evidence="1" type="ORF">MENTE1834_LOCUS13247</name>
</gene>